<protein>
    <submittedName>
        <fullName evidence="7">LysR family transcriptional regulator</fullName>
    </submittedName>
</protein>
<dbReference type="PANTHER" id="PTHR30346:SF26">
    <property type="entry name" value="HYDROGEN PEROXIDE-INDUCIBLE GENES ACTIVATOR"/>
    <property type="match status" value="1"/>
</dbReference>
<dbReference type="Proteomes" id="UP000464468">
    <property type="component" value="Chromosome"/>
</dbReference>
<dbReference type="SUPFAM" id="SSF46785">
    <property type="entry name" value="Winged helix' DNA-binding domain"/>
    <property type="match status" value="1"/>
</dbReference>
<keyword evidence="5" id="KW-0804">Transcription</keyword>
<evidence type="ECO:0000256" key="3">
    <source>
        <dbReference type="ARBA" id="ARBA00023125"/>
    </source>
</evidence>
<dbReference type="AlphaFoldDB" id="A0A7Z2NY46"/>
<dbReference type="Pfam" id="PF03466">
    <property type="entry name" value="LysR_substrate"/>
    <property type="match status" value="1"/>
</dbReference>
<keyword evidence="2" id="KW-0805">Transcription regulation</keyword>
<keyword evidence="3" id="KW-0238">DNA-binding</keyword>
<dbReference type="InterPro" id="IPR036388">
    <property type="entry name" value="WH-like_DNA-bd_sf"/>
</dbReference>
<evidence type="ECO:0000259" key="6">
    <source>
        <dbReference type="PROSITE" id="PS50931"/>
    </source>
</evidence>
<dbReference type="GO" id="GO:0003677">
    <property type="term" value="F:DNA binding"/>
    <property type="evidence" value="ECO:0007669"/>
    <property type="project" value="UniProtKB-KW"/>
</dbReference>
<evidence type="ECO:0000256" key="2">
    <source>
        <dbReference type="ARBA" id="ARBA00023015"/>
    </source>
</evidence>
<accession>A0A7Z2NY46</accession>
<dbReference type="Gene3D" id="3.40.190.10">
    <property type="entry name" value="Periplasmic binding protein-like II"/>
    <property type="match status" value="2"/>
</dbReference>
<evidence type="ECO:0000313" key="7">
    <source>
        <dbReference type="EMBL" id="QHL91399.1"/>
    </source>
</evidence>
<dbReference type="InterPro" id="IPR005119">
    <property type="entry name" value="LysR_subst-bd"/>
</dbReference>
<dbReference type="FunFam" id="1.10.10.10:FF:000001">
    <property type="entry name" value="LysR family transcriptional regulator"/>
    <property type="match status" value="1"/>
</dbReference>
<dbReference type="GO" id="GO:0032993">
    <property type="term" value="C:protein-DNA complex"/>
    <property type="evidence" value="ECO:0007669"/>
    <property type="project" value="TreeGrafter"/>
</dbReference>
<evidence type="ECO:0000313" key="8">
    <source>
        <dbReference type="Proteomes" id="UP000464468"/>
    </source>
</evidence>
<organism evidence="7 8">
    <name type="scientific">Sphingomonas changnyeongensis</name>
    <dbReference type="NCBI Taxonomy" id="2698679"/>
    <lineage>
        <taxon>Bacteria</taxon>
        <taxon>Pseudomonadati</taxon>
        <taxon>Pseudomonadota</taxon>
        <taxon>Alphaproteobacteria</taxon>
        <taxon>Sphingomonadales</taxon>
        <taxon>Sphingomonadaceae</taxon>
        <taxon>Sphingomonas</taxon>
    </lineage>
</organism>
<dbReference type="Pfam" id="PF00126">
    <property type="entry name" value="HTH_1"/>
    <property type="match status" value="1"/>
</dbReference>
<dbReference type="PANTHER" id="PTHR30346">
    <property type="entry name" value="TRANSCRIPTIONAL DUAL REGULATOR HCAR-RELATED"/>
    <property type="match status" value="1"/>
</dbReference>
<reference evidence="7 8" key="1">
    <citation type="submission" date="2020-01" db="EMBL/GenBank/DDBJ databases">
        <title>Sphingomonas sp. C33 whole genome sequece.</title>
        <authorList>
            <person name="Park C."/>
        </authorList>
    </citation>
    <scope>NUCLEOTIDE SEQUENCE [LARGE SCALE GENOMIC DNA]</scope>
    <source>
        <strain evidence="7 8">C33</strain>
    </source>
</reference>
<gene>
    <name evidence="7" type="ORF">GVO57_11985</name>
</gene>
<proteinExistence type="inferred from homology"/>
<sequence>MAIPGVTIRQLHYFAELAAAGSFRRAADRIGVSQPSLSAQIQLLEAQLGCPLVERGGGAAFLTPIGREILTRARTILADVRGLSDITLADPDGLTGTIRFGASPTTGPYLMPQVVARLHRDHPGLRLHVREGNPDELLRDLAIGTHDVLLAQLPISGDDFVVRTLFREPLILTMATDDPLTVHDEIVPAMLAGRELLTLSPQYRLTDQIRALGEHVGAVVLRDYEGTSLDAVRQMAGMGMGLALLPALYVRSEIRDTDDVTTRPLAWGPLYRDLGLVWRRSAGRATAFQRLADIVTTIGEVMT</sequence>
<dbReference type="CDD" id="cd08411">
    <property type="entry name" value="PBP2_OxyR"/>
    <property type="match status" value="1"/>
</dbReference>
<dbReference type="InterPro" id="IPR036390">
    <property type="entry name" value="WH_DNA-bd_sf"/>
</dbReference>
<dbReference type="Gene3D" id="1.10.10.10">
    <property type="entry name" value="Winged helix-like DNA-binding domain superfamily/Winged helix DNA-binding domain"/>
    <property type="match status" value="1"/>
</dbReference>
<dbReference type="PRINTS" id="PR00039">
    <property type="entry name" value="HTHLYSR"/>
</dbReference>
<feature type="domain" description="HTH lysR-type" evidence="6">
    <location>
        <begin position="6"/>
        <end position="63"/>
    </location>
</feature>
<dbReference type="EMBL" id="CP047895">
    <property type="protein sequence ID" value="QHL91399.1"/>
    <property type="molecule type" value="Genomic_DNA"/>
</dbReference>
<evidence type="ECO:0000256" key="1">
    <source>
        <dbReference type="ARBA" id="ARBA00009437"/>
    </source>
</evidence>
<evidence type="ECO:0000256" key="4">
    <source>
        <dbReference type="ARBA" id="ARBA00023159"/>
    </source>
</evidence>
<keyword evidence="4" id="KW-0010">Activator</keyword>
<dbReference type="RefSeq" id="WP_160593329.1">
    <property type="nucleotide sequence ID" value="NZ_CP047895.1"/>
</dbReference>
<evidence type="ECO:0000256" key="5">
    <source>
        <dbReference type="ARBA" id="ARBA00023163"/>
    </source>
</evidence>
<name>A0A7Z2NY46_9SPHN</name>
<dbReference type="GO" id="GO:0003700">
    <property type="term" value="F:DNA-binding transcription factor activity"/>
    <property type="evidence" value="ECO:0007669"/>
    <property type="project" value="InterPro"/>
</dbReference>
<dbReference type="KEGG" id="schy:GVO57_11985"/>
<comment type="similarity">
    <text evidence="1">Belongs to the LysR transcriptional regulatory family.</text>
</comment>
<dbReference type="SUPFAM" id="SSF53850">
    <property type="entry name" value="Periplasmic binding protein-like II"/>
    <property type="match status" value="1"/>
</dbReference>
<dbReference type="InterPro" id="IPR000847">
    <property type="entry name" value="LysR_HTH_N"/>
</dbReference>
<dbReference type="PROSITE" id="PS50931">
    <property type="entry name" value="HTH_LYSR"/>
    <property type="match status" value="1"/>
</dbReference>
<keyword evidence="8" id="KW-1185">Reference proteome</keyword>